<protein>
    <recommendedName>
        <fullName evidence="10">Proteasome-associated protein ECM29-like protein</fullName>
    </recommendedName>
</protein>
<dbReference type="GO" id="GO:0043248">
    <property type="term" value="P:proteasome assembly"/>
    <property type="evidence" value="ECO:0007669"/>
    <property type="project" value="InterPro"/>
</dbReference>
<dbReference type="Pfam" id="PF24492">
    <property type="entry name" value="HEAT_ECM29"/>
    <property type="match status" value="1"/>
</dbReference>
<evidence type="ECO:0000313" key="9">
    <source>
        <dbReference type="Proteomes" id="UP001168821"/>
    </source>
</evidence>
<dbReference type="PANTHER" id="PTHR23346">
    <property type="entry name" value="TRANSLATIONAL ACTIVATOR GCN1-RELATED"/>
    <property type="match status" value="1"/>
</dbReference>
<keyword evidence="2" id="KW-0963">Cytoplasm</keyword>
<dbReference type="SUPFAM" id="SSF48371">
    <property type="entry name" value="ARM repeat"/>
    <property type="match status" value="3"/>
</dbReference>
<gene>
    <name evidence="8" type="ORF">Zmor_025500</name>
</gene>
<dbReference type="GO" id="GO:0005737">
    <property type="term" value="C:cytoplasm"/>
    <property type="evidence" value="ECO:0007669"/>
    <property type="project" value="UniProtKB-SubCell"/>
</dbReference>
<proteinExistence type="predicted"/>
<feature type="domain" description="Proteasome component Ecm29 N-terminal" evidence="5">
    <location>
        <begin position="13"/>
        <end position="507"/>
    </location>
</feature>
<evidence type="ECO:0000256" key="1">
    <source>
        <dbReference type="ARBA" id="ARBA00004496"/>
    </source>
</evidence>
<dbReference type="GO" id="GO:0000502">
    <property type="term" value="C:proteasome complex"/>
    <property type="evidence" value="ECO:0007669"/>
    <property type="project" value="UniProtKB-KW"/>
</dbReference>
<dbReference type="InterPro" id="IPR024372">
    <property type="entry name" value="Ecm29_N"/>
</dbReference>
<dbReference type="InterPro" id="IPR055443">
    <property type="entry name" value="HEAT_ECM29"/>
</dbReference>
<comment type="caution">
    <text evidence="8">The sequence shown here is derived from an EMBL/GenBank/DDBJ whole genome shotgun (WGS) entry which is preliminary data.</text>
</comment>
<dbReference type="GO" id="GO:0005634">
    <property type="term" value="C:nucleus"/>
    <property type="evidence" value="ECO:0007669"/>
    <property type="project" value="TreeGrafter"/>
</dbReference>
<feature type="domain" description="Proteasome adapter and scaffold protein ECM29 HEAT-repeat" evidence="7">
    <location>
        <begin position="1266"/>
        <end position="1427"/>
    </location>
</feature>
<comment type="subcellular location">
    <subcellularLocation>
        <location evidence="1">Cytoplasm</location>
    </subcellularLocation>
</comment>
<name>A0AA38M434_9CUCU</name>
<keyword evidence="3" id="KW-0677">Repeat</keyword>
<sequence length="1820" mass="202902">MATADTANELMLLERVFLRLGSADTDEQLQNLLAKFLTPVLLKLASPEEAVRKKVMELLIHVNKRVKTRPQIQLPIEALLMQYQDPAATSFVTNFTIIYIKLGFPRLPLDKQAELVPVVLNALEHKPVAHLDSILLLLISVLGKVKVPTEPEKVATLFGLNEKPQIAKHLLDMLLDMLLLPYGALTPQTSDTQQQRNANVSLPVPPCMSPNSFKRITLNNPLKPEELEEIKLGIVRFLAHGVFKDEDILIHLVVAASDTRFSVANLADMELKKVVGSVDWGSLSVVMPLFTMFLGTQSKNVKEDQIKSPASTRIRLKLLTYLGRITGKAFAFPASIQVIFDSLYGTNTNTRLKTLALNFTMNLVRFADEGPLSKVAPVLLSGMHKLIKEGEDVHQGQAYVLIGTLAQRFPKIVYHDINLIETFFKNLETANPDLKLQIREGLLSLILAYKYDVCLEEADKDGRLNILFALIKFRMTSEEPMVRFTAVRTLATIFPPEHVPSKYLLLLLTGDGKDDVSAEAFKALYGTSRKNDVDLSKKNKIVTPQFSEIVRYVFSESEILAKDASKRFTIGNHVLAFDIRTYTEILIYLRLCLVRNLNVPLTRDILNHPCEHTPVVAEYLRGLFDDSKPIESNPLLQYTSLVRQLLIASPSMEPLSCMVEIVGCVPQLRSFVSKDLQWIRDQLNSTKEEVREYASVLYSLVLSSSTTDFDGAISYLFKQTEGKNLESQHGAILGIGTCLETKMADGAISRDTYKKSVTTLAAFLKQQNPLLAGGACTSIGLLGRRSPLPLDDGKPKEIGSPDAKRPANDIVTKMDVVNRLMDVMNNTKLSAKIREKAAKALGLLCVGEKFPHTKEVIQGFLNTAKDTKDVEVHFTIGESLVMCCQSVWSPEARNPWTTLPQNHVPNTSEPMMDDNLECLLDELLKLANQLHPNSKQASCIWLLAVLKGCGEREPISKRLQLLQNTFMDLLCENNDIVQDAASKGLCVVYDTYKSEELLQALVKQLTSGTRQVTQVTSDTKLFEEGQLGSAPTGGNLTTYKELCSLASDLNKPDLIYQFMHLANHNAIWNSKKGAAFGFSSIAERCGEDLKVHLPLIIPKLYRYQFDPTPNIQASMHNIWRVLVAEPQKTLDQYYDEILADLLENINSHHYRVRQSCCLALQDFLKGSGNRSIHDCVNSMDELWTKLFRVMDDHHEATRLTATKTARVLSKLCIRGCDSGQGKAGVRMVEAILPPLLNNGIINAVAEIRLISLQTISELVGSAGAQLKPFLPKLIPALLQATGELESTKLSYLSTMLGAQSQAQEAVDSARASFAKSHFTTETVSKSLQYADASILEELVPKVVELLKGSVGLGTRIACTHFVTLLVVQMGQDLQPYTGKLLAALVNGLTDRNSAIRKHYASAIGHLVSAAKESSLEKLFAKLQHWYFEREDDSIRSACAYTIQSIGIHNQEVLKSHSDVLLPLVFFAMHCEKTPETENTLEVWTEIWSEHSPGTETGIRQNIEVICNILKTALESPSWTMKAQAASAVSTVASKLGTTMDGKHRNALINILINGLSGRTWNGKDKLLKALASICSNCKDSIREDQSVNVDLIIEAVIKESRKDEIGYKIDALESLGNILAALEVDKFDEVYGIIQSILVDKSSKEEDEDASSEEIAKKREKNIKLKETAYETLGKTWPERSKTTQDKYGEMFVEHCVECLPRITRSVQVSVVSALYNYVDKLILLNDDLDDSDKKTLGKIVDNIVIAIRYSLGISKHTRLRKEALNVVFCMGKKLQERQIEDEFLKLRRMFDEVLDDISSDTQPEIKSRLTDIKNLLKTN</sequence>
<dbReference type="InterPro" id="IPR016024">
    <property type="entry name" value="ARM-type_fold"/>
</dbReference>
<dbReference type="GO" id="GO:0060090">
    <property type="term" value="F:molecular adaptor activity"/>
    <property type="evidence" value="ECO:0007669"/>
    <property type="project" value="InterPro"/>
</dbReference>
<organism evidence="8 9">
    <name type="scientific">Zophobas morio</name>
    <dbReference type="NCBI Taxonomy" id="2755281"/>
    <lineage>
        <taxon>Eukaryota</taxon>
        <taxon>Metazoa</taxon>
        <taxon>Ecdysozoa</taxon>
        <taxon>Arthropoda</taxon>
        <taxon>Hexapoda</taxon>
        <taxon>Insecta</taxon>
        <taxon>Pterygota</taxon>
        <taxon>Neoptera</taxon>
        <taxon>Endopterygota</taxon>
        <taxon>Coleoptera</taxon>
        <taxon>Polyphaga</taxon>
        <taxon>Cucujiformia</taxon>
        <taxon>Tenebrionidae</taxon>
        <taxon>Zophobas</taxon>
    </lineage>
</organism>
<evidence type="ECO:0000259" key="6">
    <source>
        <dbReference type="Pfam" id="PF23702"/>
    </source>
</evidence>
<dbReference type="PANTHER" id="PTHR23346:SF19">
    <property type="entry name" value="PROTEASOME ADAPTER AND SCAFFOLD PROTEIN ECM29"/>
    <property type="match status" value="1"/>
</dbReference>
<dbReference type="Pfam" id="PF13001">
    <property type="entry name" value="ECM29_N"/>
    <property type="match status" value="1"/>
</dbReference>
<dbReference type="Pfam" id="PF23702">
    <property type="entry name" value="ARM_ECM29"/>
    <property type="match status" value="1"/>
</dbReference>
<dbReference type="EMBL" id="JALNTZ010000008">
    <property type="protein sequence ID" value="KAJ3642743.1"/>
    <property type="molecule type" value="Genomic_DNA"/>
</dbReference>
<evidence type="ECO:0000259" key="5">
    <source>
        <dbReference type="Pfam" id="PF13001"/>
    </source>
</evidence>
<evidence type="ECO:0000256" key="4">
    <source>
        <dbReference type="ARBA" id="ARBA00022942"/>
    </source>
</evidence>
<evidence type="ECO:0000256" key="3">
    <source>
        <dbReference type="ARBA" id="ARBA00022737"/>
    </source>
</evidence>
<evidence type="ECO:0008006" key="10">
    <source>
        <dbReference type="Google" id="ProtNLM"/>
    </source>
</evidence>
<dbReference type="Gene3D" id="1.25.10.10">
    <property type="entry name" value="Leucine-rich Repeat Variant"/>
    <property type="match status" value="3"/>
</dbReference>
<evidence type="ECO:0000256" key="2">
    <source>
        <dbReference type="ARBA" id="ARBA00022490"/>
    </source>
</evidence>
<dbReference type="GO" id="GO:0036503">
    <property type="term" value="P:ERAD pathway"/>
    <property type="evidence" value="ECO:0007669"/>
    <property type="project" value="TreeGrafter"/>
</dbReference>
<dbReference type="Pfam" id="PF23731">
    <property type="entry name" value="ARM_ECM29_C"/>
    <property type="match status" value="1"/>
</dbReference>
<dbReference type="InterPro" id="IPR055444">
    <property type="entry name" value="ARM_ECM29"/>
</dbReference>
<keyword evidence="4" id="KW-0647">Proteasome</keyword>
<evidence type="ECO:0000259" key="7">
    <source>
        <dbReference type="Pfam" id="PF24492"/>
    </source>
</evidence>
<reference evidence="8" key="1">
    <citation type="journal article" date="2023" name="G3 (Bethesda)">
        <title>Whole genome assemblies of Zophobas morio and Tenebrio molitor.</title>
        <authorList>
            <person name="Kaur S."/>
            <person name="Stinson S.A."/>
            <person name="diCenzo G.C."/>
        </authorList>
    </citation>
    <scope>NUCLEOTIDE SEQUENCE</scope>
    <source>
        <strain evidence="8">QUZm001</strain>
    </source>
</reference>
<feature type="domain" description="ECM29 ARM-like repeats" evidence="6">
    <location>
        <begin position="604"/>
        <end position="781"/>
    </location>
</feature>
<dbReference type="Proteomes" id="UP001168821">
    <property type="component" value="Unassembled WGS sequence"/>
</dbReference>
<evidence type="ECO:0000313" key="8">
    <source>
        <dbReference type="EMBL" id="KAJ3642743.1"/>
    </source>
</evidence>
<keyword evidence="9" id="KW-1185">Reference proteome</keyword>
<accession>A0AA38M434</accession>
<dbReference type="InterPro" id="IPR011989">
    <property type="entry name" value="ARM-like"/>
</dbReference>